<dbReference type="Gene3D" id="3.40.1410.10">
    <property type="entry name" value="Chorismate lyase-like"/>
    <property type="match status" value="1"/>
</dbReference>
<proteinExistence type="predicted"/>
<dbReference type="GeneID" id="24795006"/>
<dbReference type="SMR" id="A0A075WGQ1"/>
<dbReference type="SUPFAM" id="SSF64288">
    <property type="entry name" value="Chorismate lyase-like"/>
    <property type="match status" value="1"/>
</dbReference>
<dbReference type="Pfam" id="PF01947">
    <property type="entry name" value="Rv2949c-like"/>
    <property type="match status" value="1"/>
</dbReference>
<evidence type="ECO:0000256" key="1">
    <source>
        <dbReference type="SAM" id="Coils"/>
    </source>
</evidence>
<dbReference type="RefSeq" id="WP_010878893.1">
    <property type="nucleotide sequence ID" value="NZ_CP006577.1"/>
</dbReference>
<reference evidence="2 3" key="1">
    <citation type="submission" date="2013-07" db="EMBL/GenBank/DDBJ databases">
        <title>Genome of Archaeoglobus fulgidus.</title>
        <authorList>
            <person name="Fiebig A."/>
            <person name="Birkeland N.-K."/>
        </authorList>
    </citation>
    <scope>NUCLEOTIDE SEQUENCE [LARGE SCALE GENOMIC DNA]</scope>
    <source>
        <strain evidence="2 3">DSM 8774</strain>
    </source>
</reference>
<dbReference type="InterPro" id="IPR028978">
    <property type="entry name" value="Chorismate_lyase_/UTRA_dom_sf"/>
</dbReference>
<dbReference type="EMBL" id="CP006577">
    <property type="protein sequence ID" value="AIG98274.1"/>
    <property type="molecule type" value="Genomic_DNA"/>
</dbReference>
<dbReference type="GO" id="GO:0008813">
    <property type="term" value="F:chorismate lyase activity"/>
    <property type="evidence" value="ECO:0007669"/>
    <property type="project" value="UniProtKB-EC"/>
</dbReference>
<feature type="coiled-coil region" evidence="1">
    <location>
        <begin position="22"/>
        <end position="49"/>
    </location>
</feature>
<dbReference type="EC" id="4.1.3.40" evidence="2"/>
<gene>
    <name evidence="2" type="ORF">AFULGI_00015070</name>
</gene>
<name>A0A075WGQ1_ARCFL</name>
<protein>
    <submittedName>
        <fullName evidence="2">4-hydroxybenzoate synthetase (Chorismate lyase)</fullName>
        <ecNumber evidence="2">4.1.3.40</ecNumber>
    </submittedName>
</protein>
<organism evidence="2 3">
    <name type="scientific">Archaeoglobus fulgidus DSM 8774</name>
    <dbReference type="NCBI Taxonomy" id="1344584"/>
    <lineage>
        <taxon>Archaea</taxon>
        <taxon>Methanobacteriati</taxon>
        <taxon>Methanobacteriota</taxon>
        <taxon>Archaeoglobi</taxon>
        <taxon>Archaeoglobales</taxon>
        <taxon>Archaeoglobaceae</taxon>
        <taxon>Archaeoglobus</taxon>
    </lineage>
</organism>
<dbReference type="HOGENOM" id="CLU_107938_2_0_2"/>
<keyword evidence="1" id="KW-0175">Coiled coil</keyword>
<keyword evidence="2" id="KW-0456">Lyase</keyword>
<evidence type="ECO:0000313" key="2">
    <source>
        <dbReference type="EMBL" id="AIG98274.1"/>
    </source>
</evidence>
<dbReference type="Proteomes" id="UP000028501">
    <property type="component" value="Chromosome"/>
</dbReference>
<sequence length="162" mass="18949">MNAIHRILMTTDGSITAIIEAVTQKKVEVETLEQKIIRADRELAELLEIDEGDEVNYRVVYLRANGEIYAKAISFTPLKRLENSFREDLMRADIPIGKIMRKHNIEARREIRWSRVEEADLALAKELGIADRRVISRNYNIIHRGKVLINITEFFPMERFRI</sequence>
<dbReference type="KEGG" id="afg:AFULGI_00015070"/>
<dbReference type="InterPro" id="IPR002800">
    <property type="entry name" value="Rv2949c-like"/>
</dbReference>
<evidence type="ECO:0000313" key="3">
    <source>
        <dbReference type="Proteomes" id="UP000028501"/>
    </source>
</evidence>
<accession>A0A075WGQ1</accession>
<dbReference type="AlphaFoldDB" id="A0A075WGQ1"/>